<dbReference type="CDD" id="cd06222">
    <property type="entry name" value="RNase_H_like"/>
    <property type="match status" value="1"/>
</dbReference>
<comment type="caution">
    <text evidence="2">The sequence shown here is derived from an EMBL/GenBank/DDBJ whole genome shotgun (WGS) entry which is preliminary data.</text>
</comment>
<sequence>MLADMFSRCFFGVFGVAKSNGAGCGGALRFEGGHIRALFSGPVLNYGADFVTLFAVKVALEVLLEAKWSEDVVLVMELESQVVLNWLSSPLTRPRKWWDYFEELDKLMSRSNNIHFKLVPKGVNSMAVSLATLDIQRNEVLKAWW</sequence>
<name>A0ABR2FXT1_9ROSI</name>
<dbReference type="InterPro" id="IPR002156">
    <property type="entry name" value="RNaseH_domain"/>
</dbReference>
<reference evidence="2 3" key="1">
    <citation type="journal article" date="2024" name="G3 (Bethesda)">
        <title>Genome assembly of Hibiscus sabdariffa L. provides insights into metabolisms of medicinal natural products.</title>
        <authorList>
            <person name="Kim T."/>
        </authorList>
    </citation>
    <scope>NUCLEOTIDE SEQUENCE [LARGE SCALE GENOMIC DNA]</scope>
    <source>
        <strain evidence="2">TK-2024</strain>
        <tissue evidence="2">Old leaves</tissue>
    </source>
</reference>
<dbReference type="InterPro" id="IPR012337">
    <property type="entry name" value="RNaseH-like_sf"/>
</dbReference>
<accession>A0ABR2FXT1</accession>
<dbReference type="EMBL" id="JBBPBM010000004">
    <property type="protein sequence ID" value="KAK8588938.1"/>
    <property type="molecule type" value="Genomic_DNA"/>
</dbReference>
<dbReference type="Gene3D" id="3.30.420.10">
    <property type="entry name" value="Ribonuclease H-like superfamily/Ribonuclease H"/>
    <property type="match status" value="1"/>
</dbReference>
<organism evidence="2 3">
    <name type="scientific">Hibiscus sabdariffa</name>
    <name type="common">roselle</name>
    <dbReference type="NCBI Taxonomy" id="183260"/>
    <lineage>
        <taxon>Eukaryota</taxon>
        <taxon>Viridiplantae</taxon>
        <taxon>Streptophyta</taxon>
        <taxon>Embryophyta</taxon>
        <taxon>Tracheophyta</taxon>
        <taxon>Spermatophyta</taxon>
        <taxon>Magnoliopsida</taxon>
        <taxon>eudicotyledons</taxon>
        <taxon>Gunneridae</taxon>
        <taxon>Pentapetalae</taxon>
        <taxon>rosids</taxon>
        <taxon>malvids</taxon>
        <taxon>Malvales</taxon>
        <taxon>Malvaceae</taxon>
        <taxon>Malvoideae</taxon>
        <taxon>Hibiscus</taxon>
    </lineage>
</organism>
<evidence type="ECO:0000259" key="1">
    <source>
        <dbReference type="Pfam" id="PF13456"/>
    </source>
</evidence>
<evidence type="ECO:0000313" key="2">
    <source>
        <dbReference type="EMBL" id="KAK8588938.1"/>
    </source>
</evidence>
<keyword evidence="3" id="KW-1185">Reference proteome</keyword>
<feature type="domain" description="RNase H type-1" evidence="1">
    <location>
        <begin position="17"/>
        <end position="132"/>
    </location>
</feature>
<proteinExistence type="predicted"/>
<dbReference type="SUPFAM" id="SSF53098">
    <property type="entry name" value="Ribonuclease H-like"/>
    <property type="match status" value="1"/>
</dbReference>
<dbReference type="InterPro" id="IPR036397">
    <property type="entry name" value="RNaseH_sf"/>
</dbReference>
<dbReference type="InterPro" id="IPR044730">
    <property type="entry name" value="RNase_H-like_dom_plant"/>
</dbReference>
<dbReference type="Pfam" id="PF13456">
    <property type="entry name" value="RVT_3"/>
    <property type="match status" value="1"/>
</dbReference>
<evidence type="ECO:0000313" key="3">
    <source>
        <dbReference type="Proteomes" id="UP001472677"/>
    </source>
</evidence>
<gene>
    <name evidence="2" type="ORF">V6N12_023348</name>
</gene>
<protein>
    <recommendedName>
        <fullName evidence="1">RNase H type-1 domain-containing protein</fullName>
    </recommendedName>
</protein>
<dbReference type="Proteomes" id="UP001472677">
    <property type="component" value="Unassembled WGS sequence"/>
</dbReference>